<feature type="domain" description="LOB" evidence="3">
    <location>
        <begin position="3"/>
        <end position="109"/>
    </location>
</feature>
<name>A0A8B8QS11_9MYRT</name>
<dbReference type="InterPro" id="IPR004883">
    <property type="entry name" value="LOB"/>
</dbReference>
<evidence type="ECO:0000259" key="3">
    <source>
        <dbReference type="PROSITE" id="PS50891"/>
    </source>
</evidence>
<proteinExistence type="inferred from homology"/>
<evidence type="ECO:0000256" key="1">
    <source>
        <dbReference type="ARBA" id="ARBA00005474"/>
    </source>
</evidence>
<feature type="region of interest" description="Disordered" evidence="2">
    <location>
        <begin position="178"/>
        <end position="249"/>
    </location>
</feature>
<protein>
    <submittedName>
        <fullName evidence="5">LOB domain-containing protein 42</fullName>
    </submittedName>
</protein>
<evidence type="ECO:0000313" key="5">
    <source>
        <dbReference type="RefSeq" id="XP_030549077.1"/>
    </source>
</evidence>
<dbReference type="Proteomes" id="UP000827889">
    <property type="component" value="Chromosome 5"/>
</dbReference>
<dbReference type="RefSeq" id="XP_030549077.1">
    <property type="nucleotide sequence ID" value="XM_030693217.2"/>
</dbReference>
<dbReference type="AlphaFoldDB" id="A0A8B8QS11"/>
<dbReference type="Pfam" id="PF03195">
    <property type="entry name" value="LOB"/>
    <property type="match status" value="1"/>
</dbReference>
<keyword evidence="4" id="KW-1185">Reference proteome</keyword>
<reference evidence="5" key="1">
    <citation type="submission" date="2025-08" db="UniProtKB">
        <authorList>
            <consortium name="RefSeq"/>
        </authorList>
    </citation>
    <scope>IDENTIFICATION</scope>
    <source>
        <tissue evidence="5">Leaf</tissue>
    </source>
</reference>
<gene>
    <name evidence="5" type="primary">LOC115754250</name>
</gene>
<feature type="compositionally biased region" description="Polar residues" evidence="2">
    <location>
        <begin position="229"/>
        <end position="239"/>
    </location>
</feature>
<comment type="similarity">
    <text evidence="1">Belongs to the LOB domain-containing protein family.</text>
</comment>
<dbReference type="GeneID" id="115754250"/>
<evidence type="ECO:0000313" key="4">
    <source>
        <dbReference type="Proteomes" id="UP000827889"/>
    </source>
</evidence>
<dbReference type="OrthoDB" id="1922547at2759"/>
<evidence type="ECO:0000256" key="2">
    <source>
        <dbReference type="SAM" id="MobiDB-lite"/>
    </source>
</evidence>
<dbReference type="PANTHER" id="PTHR31304">
    <property type="entry name" value="LOB DOMAIN-CONTAINING PROTEIN 38"/>
    <property type="match status" value="1"/>
</dbReference>
<dbReference type="GO" id="GO:0010468">
    <property type="term" value="P:regulation of gene expression"/>
    <property type="evidence" value="ECO:0007669"/>
    <property type="project" value="TreeGrafter"/>
</dbReference>
<organism evidence="4 5">
    <name type="scientific">Rhodamnia argentea</name>
    <dbReference type="NCBI Taxonomy" id="178133"/>
    <lineage>
        <taxon>Eukaryota</taxon>
        <taxon>Viridiplantae</taxon>
        <taxon>Streptophyta</taxon>
        <taxon>Embryophyta</taxon>
        <taxon>Tracheophyta</taxon>
        <taxon>Spermatophyta</taxon>
        <taxon>Magnoliopsida</taxon>
        <taxon>eudicotyledons</taxon>
        <taxon>Gunneridae</taxon>
        <taxon>Pentapetalae</taxon>
        <taxon>rosids</taxon>
        <taxon>malvids</taxon>
        <taxon>Myrtales</taxon>
        <taxon>Myrtaceae</taxon>
        <taxon>Myrtoideae</taxon>
        <taxon>Myrteae</taxon>
        <taxon>Australasian group</taxon>
        <taxon>Rhodamnia</taxon>
    </lineage>
</organism>
<accession>A0A8B8QS11</accession>
<dbReference type="PANTHER" id="PTHR31304:SF64">
    <property type="entry name" value="LOB DOMAIN-CONTAINING PROTEIN 42"/>
    <property type="match status" value="1"/>
</dbReference>
<sequence length="249" mass="27068">MRMSCNGCRVLRKGCSDDCVIRPCLQWIKSADAQANATVFLAKFYGRAGLINLINAGPPPLRPAIFRSLLYEACGRIINPIYGSVGLLWSGNWGHCQAAVDAVLKGSPHIMRHPSLDSGSTPAASQPLPALKPYDIRHFPKEGGSQHLHGVGVRARPRFKRPRLGVNLKPDSWLYPEASYATSPEDDSGFSVETVEAEPEDRSQPSRSLAFEGRESDDDGIGLELTLGVAQSQQQSVSCKSEADHGHHL</sequence>
<dbReference type="KEGG" id="rarg:115754250"/>
<dbReference type="PROSITE" id="PS50891">
    <property type="entry name" value="LOB"/>
    <property type="match status" value="1"/>
</dbReference>